<dbReference type="SMART" id="SM00225">
    <property type="entry name" value="BTB"/>
    <property type="match status" value="1"/>
</dbReference>
<dbReference type="InterPro" id="IPR000210">
    <property type="entry name" value="BTB/POZ_dom"/>
</dbReference>
<proteinExistence type="predicted"/>
<sequence>MAEGNNNKQNPETSDEGLYDFMVPLCPGPYVTIQVGDKGAKYKVSRPLLSRHSSYFRAMFDSCFKEGNEQAVTMHKIRGVVTERSLLMLLQWLYLNRIEFPSQIQGRCINAYIELARLADMWAITGMEQLLADKIKAVITSSIPRVNLSCVGGENGKIRHLTSSHIKSASMLFKGHPVRSLIAEASAGPFILMDNFKFARELRENANYAGDLLDELKDLIKGQVKDKRVITPYTLHYWKSS</sequence>
<accession>A0A1M3T686</accession>
<dbReference type="OrthoDB" id="194443at2759"/>
<organism evidence="2 3">
    <name type="scientific">Aspergillus luchuensis (strain CBS 106.47)</name>
    <dbReference type="NCBI Taxonomy" id="1137211"/>
    <lineage>
        <taxon>Eukaryota</taxon>
        <taxon>Fungi</taxon>
        <taxon>Dikarya</taxon>
        <taxon>Ascomycota</taxon>
        <taxon>Pezizomycotina</taxon>
        <taxon>Eurotiomycetes</taxon>
        <taxon>Eurotiomycetidae</taxon>
        <taxon>Eurotiales</taxon>
        <taxon>Aspergillaceae</taxon>
        <taxon>Aspergillus</taxon>
        <taxon>Aspergillus subgen. Circumdati</taxon>
    </lineage>
</organism>
<evidence type="ECO:0000259" key="1">
    <source>
        <dbReference type="PROSITE" id="PS50097"/>
    </source>
</evidence>
<dbReference type="AlphaFoldDB" id="A0A1M3T686"/>
<dbReference type="CDD" id="cd18186">
    <property type="entry name" value="BTB_POZ_ZBTB_KLHL-like"/>
    <property type="match status" value="1"/>
</dbReference>
<dbReference type="VEuPathDB" id="FungiDB:ASPFODRAFT_222086"/>
<dbReference type="InterPro" id="IPR011333">
    <property type="entry name" value="SKP1/BTB/POZ_sf"/>
</dbReference>
<reference evidence="3" key="1">
    <citation type="journal article" date="2017" name="Genome Biol.">
        <title>Comparative genomics reveals high biological diversity and specific adaptations in the industrially and medically important fungal genus Aspergillus.</title>
        <authorList>
            <person name="de Vries R.P."/>
            <person name="Riley R."/>
            <person name="Wiebenga A."/>
            <person name="Aguilar-Osorio G."/>
            <person name="Amillis S."/>
            <person name="Uchima C.A."/>
            <person name="Anderluh G."/>
            <person name="Asadollahi M."/>
            <person name="Askin M."/>
            <person name="Barry K."/>
            <person name="Battaglia E."/>
            <person name="Bayram O."/>
            <person name="Benocci T."/>
            <person name="Braus-Stromeyer S.A."/>
            <person name="Caldana C."/>
            <person name="Canovas D."/>
            <person name="Cerqueira G.C."/>
            <person name="Chen F."/>
            <person name="Chen W."/>
            <person name="Choi C."/>
            <person name="Clum A."/>
            <person name="Dos Santos R.A."/>
            <person name="Damasio A.R."/>
            <person name="Diallinas G."/>
            <person name="Emri T."/>
            <person name="Fekete E."/>
            <person name="Flipphi M."/>
            <person name="Freyberg S."/>
            <person name="Gallo A."/>
            <person name="Gournas C."/>
            <person name="Habgood R."/>
            <person name="Hainaut M."/>
            <person name="Harispe M.L."/>
            <person name="Henrissat B."/>
            <person name="Hilden K.S."/>
            <person name="Hope R."/>
            <person name="Hossain A."/>
            <person name="Karabika E."/>
            <person name="Karaffa L."/>
            <person name="Karanyi Z."/>
            <person name="Krasevec N."/>
            <person name="Kuo A."/>
            <person name="Kusch H."/>
            <person name="LaButti K."/>
            <person name="Lagendijk E.L."/>
            <person name="Lapidus A."/>
            <person name="Levasseur A."/>
            <person name="Lindquist E."/>
            <person name="Lipzen A."/>
            <person name="Logrieco A.F."/>
            <person name="MacCabe A."/>
            <person name="Maekelae M.R."/>
            <person name="Malavazi I."/>
            <person name="Melin P."/>
            <person name="Meyer V."/>
            <person name="Mielnichuk N."/>
            <person name="Miskei M."/>
            <person name="Molnar A.P."/>
            <person name="Mule G."/>
            <person name="Ngan C.Y."/>
            <person name="Orejas M."/>
            <person name="Orosz E."/>
            <person name="Ouedraogo J.P."/>
            <person name="Overkamp K.M."/>
            <person name="Park H.-S."/>
            <person name="Perrone G."/>
            <person name="Piumi F."/>
            <person name="Punt P.J."/>
            <person name="Ram A.F."/>
            <person name="Ramon A."/>
            <person name="Rauscher S."/>
            <person name="Record E."/>
            <person name="Riano-Pachon D.M."/>
            <person name="Robert V."/>
            <person name="Roehrig J."/>
            <person name="Ruller R."/>
            <person name="Salamov A."/>
            <person name="Salih N.S."/>
            <person name="Samson R.A."/>
            <person name="Sandor E."/>
            <person name="Sanguinetti M."/>
            <person name="Schuetze T."/>
            <person name="Sepcic K."/>
            <person name="Shelest E."/>
            <person name="Sherlock G."/>
            <person name="Sophianopoulou V."/>
            <person name="Squina F.M."/>
            <person name="Sun H."/>
            <person name="Susca A."/>
            <person name="Todd R.B."/>
            <person name="Tsang A."/>
            <person name="Unkles S.E."/>
            <person name="van de Wiele N."/>
            <person name="van Rossen-Uffink D."/>
            <person name="Oliveira J.V."/>
            <person name="Vesth T.C."/>
            <person name="Visser J."/>
            <person name="Yu J.-H."/>
            <person name="Zhou M."/>
            <person name="Andersen M.R."/>
            <person name="Archer D.B."/>
            <person name="Baker S.E."/>
            <person name="Benoit I."/>
            <person name="Brakhage A.A."/>
            <person name="Braus G.H."/>
            <person name="Fischer R."/>
            <person name="Frisvad J.C."/>
            <person name="Goldman G.H."/>
            <person name="Houbraken J."/>
            <person name="Oakley B."/>
            <person name="Pocsi I."/>
            <person name="Scazzocchio C."/>
            <person name="Seiboth B."/>
            <person name="vanKuyk P.A."/>
            <person name="Wortman J."/>
            <person name="Dyer P.S."/>
            <person name="Grigoriev I.V."/>
        </authorList>
    </citation>
    <scope>NUCLEOTIDE SEQUENCE [LARGE SCALE GENOMIC DNA]</scope>
    <source>
        <strain evidence="3">CBS 106.47</strain>
    </source>
</reference>
<gene>
    <name evidence="2" type="ORF">ASPFODRAFT_222086</name>
</gene>
<protein>
    <recommendedName>
        <fullName evidence="1">BTB domain-containing protein</fullName>
    </recommendedName>
</protein>
<dbReference type="EMBL" id="KV878248">
    <property type="protein sequence ID" value="OJZ82277.1"/>
    <property type="molecule type" value="Genomic_DNA"/>
</dbReference>
<evidence type="ECO:0000313" key="3">
    <source>
        <dbReference type="Proteomes" id="UP000184063"/>
    </source>
</evidence>
<dbReference type="Gene3D" id="3.30.710.10">
    <property type="entry name" value="Potassium Channel Kv1.1, Chain A"/>
    <property type="match status" value="1"/>
</dbReference>
<dbReference type="Pfam" id="PF00651">
    <property type="entry name" value="BTB"/>
    <property type="match status" value="1"/>
</dbReference>
<dbReference type="Proteomes" id="UP000184063">
    <property type="component" value="Unassembled WGS sequence"/>
</dbReference>
<name>A0A1M3T686_ASPLC</name>
<feature type="domain" description="BTB" evidence="1">
    <location>
        <begin position="29"/>
        <end position="102"/>
    </location>
</feature>
<dbReference type="SUPFAM" id="SSF54695">
    <property type="entry name" value="POZ domain"/>
    <property type="match status" value="1"/>
</dbReference>
<evidence type="ECO:0000313" key="2">
    <source>
        <dbReference type="EMBL" id="OJZ82277.1"/>
    </source>
</evidence>
<dbReference type="PROSITE" id="PS50097">
    <property type="entry name" value="BTB"/>
    <property type="match status" value="1"/>
</dbReference>